<proteinExistence type="predicted"/>
<accession>A0A8T0EJ46</accession>
<reference evidence="1" key="1">
    <citation type="journal article" date="2020" name="bioRxiv">
        <title>Chromosome-level reference genome of the European wasp spider Argiope bruennichi: a resource for studies on range expansion and evolutionary adaptation.</title>
        <authorList>
            <person name="Sheffer M.M."/>
            <person name="Hoppe A."/>
            <person name="Krehenwinkel H."/>
            <person name="Uhl G."/>
            <person name="Kuss A.W."/>
            <person name="Jensen L."/>
            <person name="Jensen C."/>
            <person name="Gillespie R.G."/>
            <person name="Hoff K.J."/>
            <person name="Prost S."/>
        </authorList>
    </citation>
    <scope>NUCLEOTIDE SEQUENCE</scope>
</reference>
<name>A0A8T0EJ46_ARGBR</name>
<evidence type="ECO:0000313" key="2">
    <source>
        <dbReference type="Proteomes" id="UP000807504"/>
    </source>
</evidence>
<dbReference type="EMBL" id="JABXBU010002227">
    <property type="protein sequence ID" value="KAF8773551.1"/>
    <property type="molecule type" value="Genomic_DNA"/>
</dbReference>
<protein>
    <submittedName>
        <fullName evidence="1">Uncharacterized protein</fullName>
    </submittedName>
</protein>
<evidence type="ECO:0000313" key="1">
    <source>
        <dbReference type="EMBL" id="KAF8773551.1"/>
    </source>
</evidence>
<dbReference type="Pfam" id="PF05380">
    <property type="entry name" value="Peptidase_A17"/>
    <property type="match status" value="1"/>
</dbReference>
<reference evidence="1" key="2">
    <citation type="submission" date="2020-06" db="EMBL/GenBank/DDBJ databases">
        <authorList>
            <person name="Sheffer M."/>
        </authorList>
    </citation>
    <scope>NUCLEOTIDE SEQUENCE</scope>
</reference>
<dbReference type="PANTHER" id="PTHR47331">
    <property type="entry name" value="PHD-TYPE DOMAIN-CONTAINING PROTEIN"/>
    <property type="match status" value="1"/>
</dbReference>
<dbReference type="InterPro" id="IPR008042">
    <property type="entry name" value="Retrotrans_Pao"/>
</dbReference>
<dbReference type="Proteomes" id="UP000807504">
    <property type="component" value="Unassembled WGS sequence"/>
</dbReference>
<sequence length="172" mass="19514">MNDFVMGVETAEQATILYPEMQNLSAQILLLAKWSTNSKNLQVIWELKDIIFKSNTQVLGISWNTTADMFHTDINESVYQFAVPATKLLLFKIVSRLHDPLCLYAPAIVVGKILFQTMWLMGVQWDEILPPVIAANFNRCVSEISFLNKIRIPRWIGISAASHMSLHGFCNV</sequence>
<organism evidence="1 2">
    <name type="scientific">Argiope bruennichi</name>
    <name type="common">Wasp spider</name>
    <name type="synonym">Aranea bruennichi</name>
    <dbReference type="NCBI Taxonomy" id="94029"/>
    <lineage>
        <taxon>Eukaryota</taxon>
        <taxon>Metazoa</taxon>
        <taxon>Ecdysozoa</taxon>
        <taxon>Arthropoda</taxon>
        <taxon>Chelicerata</taxon>
        <taxon>Arachnida</taxon>
        <taxon>Araneae</taxon>
        <taxon>Araneomorphae</taxon>
        <taxon>Entelegynae</taxon>
        <taxon>Araneoidea</taxon>
        <taxon>Araneidae</taxon>
        <taxon>Argiope</taxon>
    </lineage>
</organism>
<gene>
    <name evidence="1" type="ORF">HNY73_016206</name>
</gene>
<dbReference type="AlphaFoldDB" id="A0A8T0EJ46"/>
<keyword evidence="2" id="KW-1185">Reference proteome</keyword>
<comment type="caution">
    <text evidence="1">The sequence shown here is derived from an EMBL/GenBank/DDBJ whole genome shotgun (WGS) entry which is preliminary data.</text>
</comment>